<feature type="domain" description="Rhodanese" evidence="11">
    <location>
        <begin position="5"/>
        <end position="58"/>
    </location>
</feature>
<evidence type="ECO:0000256" key="8">
    <source>
        <dbReference type="ARBA" id="ARBA00023212"/>
    </source>
</evidence>
<dbReference type="PANTHER" id="PTHR44390:SF1">
    <property type="entry name" value="CENTROSOMAL PROTEIN OF 41 KDA"/>
    <property type="match status" value="1"/>
</dbReference>
<evidence type="ECO:0000313" key="13">
    <source>
        <dbReference type="Proteomes" id="UP000243686"/>
    </source>
</evidence>
<evidence type="ECO:0000256" key="6">
    <source>
        <dbReference type="ARBA" id="ARBA00022927"/>
    </source>
</evidence>
<evidence type="ECO:0000256" key="4">
    <source>
        <dbReference type="ARBA" id="ARBA00022490"/>
    </source>
</evidence>
<evidence type="ECO:0000256" key="7">
    <source>
        <dbReference type="ARBA" id="ARBA00023069"/>
    </source>
</evidence>
<keyword evidence="4" id="KW-0963">Cytoplasm</keyword>
<dbReference type="InterPro" id="IPR036873">
    <property type="entry name" value="Rhodanese-like_dom_sf"/>
</dbReference>
<evidence type="ECO:0000256" key="10">
    <source>
        <dbReference type="ARBA" id="ARBA00038465"/>
    </source>
</evidence>
<dbReference type="GO" id="GO:0005813">
    <property type="term" value="C:centrosome"/>
    <property type="evidence" value="ECO:0007669"/>
    <property type="project" value="UniProtKB-SubCell"/>
</dbReference>
<dbReference type="PANTHER" id="PTHR44390">
    <property type="entry name" value="CENTROSOMAL PROTEIN OF 41 KDA"/>
    <property type="match status" value="1"/>
</dbReference>
<evidence type="ECO:0000313" key="12">
    <source>
        <dbReference type="EMBL" id="OON19005.1"/>
    </source>
</evidence>
<evidence type="ECO:0000256" key="2">
    <source>
        <dbReference type="ARBA" id="ARBA00004300"/>
    </source>
</evidence>
<reference evidence="12 13" key="1">
    <citation type="submission" date="2015-03" db="EMBL/GenBank/DDBJ databases">
        <title>Draft genome of the nematode, Opisthorchis viverrini.</title>
        <authorList>
            <person name="Mitreva M."/>
        </authorList>
    </citation>
    <scope>NUCLEOTIDE SEQUENCE [LARGE SCALE GENOMIC DNA]</scope>
    <source>
        <strain evidence="12">Khon Kaen</strain>
    </source>
</reference>
<sequence>MLSRSVNFETADMLAFRNKPGRIIIVYDEDERLAPRGATTLVQRGYCNIFLLSGGLKKSNQGISGWRITDQIY</sequence>
<keyword evidence="6" id="KW-0653">Protein transport</keyword>
<keyword evidence="13" id="KW-1185">Reference proteome</keyword>
<keyword evidence="3" id="KW-0813">Transport</keyword>
<gene>
    <name evidence="12" type="ORF">X801_05131</name>
</gene>
<dbReference type="GO" id="GO:0036064">
    <property type="term" value="C:ciliary basal body"/>
    <property type="evidence" value="ECO:0007669"/>
    <property type="project" value="TreeGrafter"/>
</dbReference>
<accession>A0A1S8WXB8</accession>
<dbReference type="GO" id="GO:0015031">
    <property type="term" value="P:protein transport"/>
    <property type="evidence" value="ECO:0007669"/>
    <property type="project" value="UniProtKB-KW"/>
</dbReference>
<dbReference type="SUPFAM" id="SSF52821">
    <property type="entry name" value="Rhodanese/Cell cycle control phosphatase"/>
    <property type="match status" value="1"/>
</dbReference>
<comment type="subcellular location">
    <subcellularLocation>
        <location evidence="1">Cytoplasm</location>
        <location evidence="1">Cytoskeleton</location>
        <location evidence="1">Cilium basal body</location>
    </subcellularLocation>
    <subcellularLocation>
        <location evidence="2">Cytoplasm</location>
        <location evidence="2">Cytoskeleton</location>
        <location evidence="2">Microtubule organizing center</location>
        <location evidence="2">Centrosome</location>
    </subcellularLocation>
</comment>
<evidence type="ECO:0000256" key="1">
    <source>
        <dbReference type="ARBA" id="ARBA00004120"/>
    </source>
</evidence>
<evidence type="ECO:0000256" key="5">
    <source>
        <dbReference type="ARBA" id="ARBA00022794"/>
    </source>
</evidence>
<dbReference type="Pfam" id="PF00581">
    <property type="entry name" value="Rhodanese"/>
    <property type="match status" value="1"/>
</dbReference>
<dbReference type="Proteomes" id="UP000243686">
    <property type="component" value="Unassembled WGS sequence"/>
</dbReference>
<dbReference type="InterPro" id="IPR001763">
    <property type="entry name" value="Rhodanese-like_dom"/>
</dbReference>
<dbReference type="EMBL" id="KV893666">
    <property type="protein sequence ID" value="OON19005.1"/>
    <property type="molecule type" value="Genomic_DNA"/>
</dbReference>
<name>A0A1S8WXB8_OPIVI</name>
<dbReference type="InterPro" id="IPR051889">
    <property type="entry name" value="CEP41"/>
</dbReference>
<keyword evidence="5" id="KW-0970">Cilium biogenesis/degradation</keyword>
<protein>
    <recommendedName>
        <fullName evidence="11">Rhodanese domain-containing protein</fullName>
    </recommendedName>
</protein>
<comment type="similarity">
    <text evidence="10">Belongs to the CEP41 family.</text>
</comment>
<evidence type="ECO:0000259" key="11">
    <source>
        <dbReference type="PROSITE" id="PS50206"/>
    </source>
</evidence>
<dbReference type="AlphaFoldDB" id="A0A1S8WXB8"/>
<dbReference type="GO" id="GO:0060271">
    <property type="term" value="P:cilium assembly"/>
    <property type="evidence" value="ECO:0007669"/>
    <property type="project" value="TreeGrafter"/>
</dbReference>
<dbReference type="PROSITE" id="PS50206">
    <property type="entry name" value="RHODANESE_3"/>
    <property type="match status" value="1"/>
</dbReference>
<keyword evidence="9" id="KW-0966">Cell projection</keyword>
<organism evidence="12 13">
    <name type="scientific">Opisthorchis viverrini</name>
    <name type="common">Southeast Asian liver fluke</name>
    <dbReference type="NCBI Taxonomy" id="6198"/>
    <lineage>
        <taxon>Eukaryota</taxon>
        <taxon>Metazoa</taxon>
        <taxon>Spiralia</taxon>
        <taxon>Lophotrochozoa</taxon>
        <taxon>Platyhelminthes</taxon>
        <taxon>Trematoda</taxon>
        <taxon>Digenea</taxon>
        <taxon>Opisthorchiida</taxon>
        <taxon>Opisthorchiata</taxon>
        <taxon>Opisthorchiidae</taxon>
        <taxon>Opisthorchis</taxon>
    </lineage>
</organism>
<evidence type="ECO:0000256" key="9">
    <source>
        <dbReference type="ARBA" id="ARBA00023273"/>
    </source>
</evidence>
<keyword evidence="7" id="KW-0969">Cilium</keyword>
<evidence type="ECO:0000256" key="3">
    <source>
        <dbReference type="ARBA" id="ARBA00022448"/>
    </source>
</evidence>
<keyword evidence="8" id="KW-0206">Cytoskeleton</keyword>
<proteinExistence type="inferred from homology"/>